<dbReference type="Proteomes" id="UP000886785">
    <property type="component" value="Unassembled WGS sequence"/>
</dbReference>
<feature type="compositionally biased region" description="Basic and acidic residues" evidence="2">
    <location>
        <begin position="610"/>
        <end position="633"/>
    </location>
</feature>
<comment type="caution">
    <text evidence="3">The sequence shown here is derived from an EMBL/GenBank/DDBJ whole genome shotgun (WGS) entry which is preliminary data.</text>
</comment>
<gene>
    <name evidence="3" type="ORF">IAA54_00920</name>
</gene>
<proteinExistence type="predicted"/>
<feature type="region of interest" description="Disordered" evidence="2">
    <location>
        <begin position="147"/>
        <end position="173"/>
    </location>
</feature>
<feature type="compositionally biased region" description="Basic and acidic residues" evidence="2">
    <location>
        <begin position="522"/>
        <end position="552"/>
    </location>
</feature>
<sequence length="886" mass="98608">MLKLKEPIQLHSIRPFVSEADGFAQRIIGNYELLGAHITPKELLFALNSPPEAQEQQPGMTTIAVQNTMTDQRTVVMDVVNNVVNRILLSESPSFTYQDTVYLETALRKLGIEDVKLFLSQTSRLQQENRSLSALFQLYRQERAEAVRGGSQAELPEAREQAARPQPSPAGDTAEVRPMYQEIFQRLSTASIYQTMASYMNALSAVSSVAEHRSLQMAEQNWSSRYLTVQQQYRQRHQHQELNLFHTVNRYETPGFPELPQQEEQVLTQAAAAALFSSVSHVMTQRLSQEWNRAEVWQDLRQSLSETVENTISRFENSYGGSLYYEYPYREGDTYQTQTSPAQVSMEHPAGMGEAVQADTAMLPQAFPSVREVPQGNAAAPAVPGEVPFRSVETEHPAPAGETENAVPSRVEAPGDETFPSRPEGRRDAEQAVSQRITQETIRTETQTVKREALESGQPQTEAVPTADGSVQLPELRPGSVTPDTGTVPPARMDFPAPPEEVESDALSQQEMSDGGQSVPSRRREGHETVVPASRERPVPETLLREIHRISQEGEQSSPAGMAAGNAPAFDGAYAPGRGSAGEGGSGEGAVPVRTELAPPPETTEGTEEVLIRELREIDRRNREAQQRIERIRQSPPAPSAPPVPDRKRVMSDALRAVNAPEEVIREILEAPPARLDHPKLSPEAELFLSQTDSTTREILRTALAYQDNPHAAAASGRVQPGNLAQLNLENRIPAETPERVVQQVEEQQREITQLQETRTSLLEEIRQAKAAASPAPAPGTGKRIPPVRFIHKQEAQPVPEEDGELFQQRNRTVTQTENTTESVVRQNVRESEIHSINNKVVAQSAEDIQALVNRTLSKQMNTITERVYQQMEKRLQTERFRRGRF</sequence>
<keyword evidence="1" id="KW-0175">Coiled coil</keyword>
<accession>A0A9D1DNN9</accession>
<reference evidence="3" key="1">
    <citation type="submission" date="2020-10" db="EMBL/GenBank/DDBJ databases">
        <authorList>
            <person name="Gilroy R."/>
        </authorList>
    </citation>
    <scope>NUCLEOTIDE SEQUENCE</scope>
    <source>
        <strain evidence="3">ChiSjej1B19-7085</strain>
    </source>
</reference>
<protein>
    <submittedName>
        <fullName evidence="3">Uncharacterized protein</fullName>
    </submittedName>
</protein>
<organism evidence="3 4">
    <name type="scientific">Candidatus Gallacutalibacter pullicola</name>
    <dbReference type="NCBI Taxonomy" id="2840830"/>
    <lineage>
        <taxon>Bacteria</taxon>
        <taxon>Bacillati</taxon>
        <taxon>Bacillota</taxon>
        <taxon>Clostridia</taxon>
        <taxon>Eubacteriales</taxon>
        <taxon>Candidatus Gallacutalibacter</taxon>
    </lineage>
</organism>
<dbReference type="AlphaFoldDB" id="A0A9D1DNN9"/>
<evidence type="ECO:0000256" key="1">
    <source>
        <dbReference type="SAM" id="Coils"/>
    </source>
</evidence>
<feature type="region of interest" description="Disordered" evidence="2">
    <location>
        <begin position="392"/>
        <end position="649"/>
    </location>
</feature>
<feature type="compositionally biased region" description="Gly residues" evidence="2">
    <location>
        <begin position="579"/>
        <end position="588"/>
    </location>
</feature>
<feature type="compositionally biased region" description="Polar residues" evidence="2">
    <location>
        <begin position="506"/>
        <end position="520"/>
    </location>
</feature>
<feature type="coiled-coil region" evidence="1">
    <location>
        <begin position="745"/>
        <end position="772"/>
    </location>
</feature>
<reference evidence="3" key="2">
    <citation type="journal article" date="2021" name="PeerJ">
        <title>Extensive microbial diversity within the chicken gut microbiome revealed by metagenomics and culture.</title>
        <authorList>
            <person name="Gilroy R."/>
            <person name="Ravi A."/>
            <person name="Getino M."/>
            <person name="Pursley I."/>
            <person name="Horton D.L."/>
            <person name="Alikhan N.F."/>
            <person name="Baker D."/>
            <person name="Gharbi K."/>
            <person name="Hall N."/>
            <person name="Watson M."/>
            <person name="Adriaenssens E.M."/>
            <person name="Foster-Nyarko E."/>
            <person name="Jarju S."/>
            <person name="Secka A."/>
            <person name="Antonio M."/>
            <person name="Oren A."/>
            <person name="Chaudhuri R.R."/>
            <person name="La Ragione R."/>
            <person name="Hildebrand F."/>
            <person name="Pallen M.J."/>
        </authorList>
    </citation>
    <scope>NUCLEOTIDE SEQUENCE</scope>
    <source>
        <strain evidence="3">ChiSjej1B19-7085</strain>
    </source>
</reference>
<dbReference type="EMBL" id="DVHF01000010">
    <property type="protein sequence ID" value="HIR56210.1"/>
    <property type="molecule type" value="Genomic_DNA"/>
</dbReference>
<evidence type="ECO:0000256" key="2">
    <source>
        <dbReference type="SAM" id="MobiDB-lite"/>
    </source>
</evidence>
<evidence type="ECO:0000313" key="4">
    <source>
        <dbReference type="Proteomes" id="UP000886785"/>
    </source>
</evidence>
<name>A0A9D1DNN9_9FIRM</name>
<feature type="compositionally biased region" description="Low complexity" evidence="2">
    <location>
        <begin position="435"/>
        <end position="447"/>
    </location>
</feature>
<evidence type="ECO:0000313" key="3">
    <source>
        <dbReference type="EMBL" id="HIR56210.1"/>
    </source>
</evidence>